<dbReference type="Proteomes" id="UP000501690">
    <property type="component" value="Linkage Group LG8"/>
</dbReference>
<gene>
    <name evidence="1" type="ORF">DEO72_LG8g2390</name>
</gene>
<keyword evidence="2" id="KW-1185">Reference proteome</keyword>
<evidence type="ECO:0000313" key="2">
    <source>
        <dbReference type="Proteomes" id="UP000501690"/>
    </source>
</evidence>
<accession>A0A4D6MUC6</accession>
<protein>
    <submittedName>
        <fullName evidence="1">Uncharacterized protein</fullName>
    </submittedName>
</protein>
<reference evidence="1 2" key="1">
    <citation type="submission" date="2019-04" db="EMBL/GenBank/DDBJ databases">
        <title>An improved genome assembly and genetic linkage map for asparagus bean, Vigna unguiculata ssp. sesquipedialis.</title>
        <authorList>
            <person name="Xia Q."/>
            <person name="Zhang R."/>
            <person name="Dong Y."/>
        </authorList>
    </citation>
    <scope>NUCLEOTIDE SEQUENCE [LARGE SCALE GENOMIC DNA]</scope>
    <source>
        <tissue evidence="1">Leaf</tissue>
    </source>
</reference>
<name>A0A4D6MUC6_VIGUN</name>
<proteinExistence type="predicted"/>
<dbReference type="EMBL" id="CP039352">
    <property type="protein sequence ID" value="QCE04354.1"/>
    <property type="molecule type" value="Genomic_DNA"/>
</dbReference>
<dbReference type="AlphaFoldDB" id="A0A4D6MUC6"/>
<organism evidence="1 2">
    <name type="scientific">Vigna unguiculata</name>
    <name type="common">Cowpea</name>
    <dbReference type="NCBI Taxonomy" id="3917"/>
    <lineage>
        <taxon>Eukaryota</taxon>
        <taxon>Viridiplantae</taxon>
        <taxon>Streptophyta</taxon>
        <taxon>Embryophyta</taxon>
        <taxon>Tracheophyta</taxon>
        <taxon>Spermatophyta</taxon>
        <taxon>Magnoliopsida</taxon>
        <taxon>eudicotyledons</taxon>
        <taxon>Gunneridae</taxon>
        <taxon>Pentapetalae</taxon>
        <taxon>rosids</taxon>
        <taxon>fabids</taxon>
        <taxon>Fabales</taxon>
        <taxon>Fabaceae</taxon>
        <taxon>Papilionoideae</taxon>
        <taxon>50 kb inversion clade</taxon>
        <taxon>NPAAA clade</taxon>
        <taxon>indigoferoid/millettioid clade</taxon>
        <taxon>Phaseoleae</taxon>
        <taxon>Vigna</taxon>
    </lineage>
</organism>
<sequence length="65" mass="7597">MVSFILQLVTSQGKNVDVYQEATEIRDYTEAFQKQTEATIIGLFRMHYLKSLIIPMTTLEVLRSW</sequence>
<evidence type="ECO:0000313" key="1">
    <source>
        <dbReference type="EMBL" id="QCE04354.1"/>
    </source>
</evidence>